<name>A0AAD7YLK5_MYTSE</name>
<protein>
    <submittedName>
        <fullName evidence="2">Uncharacterized protein</fullName>
    </submittedName>
</protein>
<sequence>MEEVAYFVTIESDGSPFAAGSAESEENRRGFKATPYVRMGNFSFTPDSETPASPDQDVSSPQKNPSTSEWFTPKSRHSIGVHVLTSRRINFDLPEDEEEEEAKD</sequence>
<comment type="caution">
    <text evidence="2">The sequence shown here is derived from an EMBL/GenBank/DDBJ whole genome shotgun (WGS) entry which is preliminary data.</text>
</comment>
<evidence type="ECO:0000313" key="3">
    <source>
        <dbReference type="Proteomes" id="UP001231518"/>
    </source>
</evidence>
<gene>
    <name evidence="2" type="ORF">PYW07_012141</name>
</gene>
<dbReference type="EMBL" id="JARGEI010000014">
    <property type="protein sequence ID" value="KAJ8720098.1"/>
    <property type="molecule type" value="Genomic_DNA"/>
</dbReference>
<feature type="compositionally biased region" description="Polar residues" evidence="1">
    <location>
        <begin position="42"/>
        <end position="70"/>
    </location>
</feature>
<accession>A0AAD7YLK5</accession>
<evidence type="ECO:0000313" key="2">
    <source>
        <dbReference type="EMBL" id="KAJ8720098.1"/>
    </source>
</evidence>
<organism evidence="2 3">
    <name type="scientific">Mythimna separata</name>
    <name type="common">Oriental armyworm</name>
    <name type="synonym">Pseudaletia separata</name>
    <dbReference type="NCBI Taxonomy" id="271217"/>
    <lineage>
        <taxon>Eukaryota</taxon>
        <taxon>Metazoa</taxon>
        <taxon>Ecdysozoa</taxon>
        <taxon>Arthropoda</taxon>
        <taxon>Hexapoda</taxon>
        <taxon>Insecta</taxon>
        <taxon>Pterygota</taxon>
        <taxon>Neoptera</taxon>
        <taxon>Endopterygota</taxon>
        <taxon>Lepidoptera</taxon>
        <taxon>Glossata</taxon>
        <taxon>Ditrysia</taxon>
        <taxon>Noctuoidea</taxon>
        <taxon>Noctuidae</taxon>
        <taxon>Noctuinae</taxon>
        <taxon>Hadenini</taxon>
        <taxon>Mythimna</taxon>
    </lineage>
</organism>
<dbReference type="Proteomes" id="UP001231518">
    <property type="component" value="Chromosome 3"/>
</dbReference>
<proteinExistence type="predicted"/>
<evidence type="ECO:0000256" key="1">
    <source>
        <dbReference type="SAM" id="MobiDB-lite"/>
    </source>
</evidence>
<keyword evidence="3" id="KW-1185">Reference proteome</keyword>
<feature type="region of interest" description="Disordered" evidence="1">
    <location>
        <begin position="12"/>
        <end position="75"/>
    </location>
</feature>
<dbReference type="AlphaFoldDB" id="A0AAD7YLK5"/>
<reference evidence="2" key="1">
    <citation type="submission" date="2023-03" db="EMBL/GenBank/DDBJ databases">
        <title>Chromosome-level genomes of two armyworms, Mythimna separata and Mythimna loreyi, provide insights into the biosynthesis and reception of sex pheromones.</title>
        <authorList>
            <person name="Zhao H."/>
        </authorList>
    </citation>
    <scope>NUCLEOTIDE SEQUENCE</scope>
    <source>
        <strain evidence="2">BeijingLab</strain>
        <tissue evidence="2">Pupa</tissue>
    </source>
</reference>